<accession>A0A816CXU7</accession>
<evidence type="ECO:0000313" key="1">
    <source>
        <dbReference type="EMBL" id="CAF1627000.1"/>
    </source>
</evidence>
<feature type="non-terminal residue" evidence="1">
    <location>
        <position position="1"/>
    </location>
</feature>
<comment type="caution">
    <text evidence="1">The sequence shown here is derived from an EMBL/GenBank/DDBJ whole genome shotgun (WGS) entry which is preliminary data.</text>
</comment>
<dbReference type="EMBL" id="CAJNOL010007297">
    <property type="protein sequence ID" value="CAF1627000.1"/>
    <property type="molecule type" value="Genomic_DNA"/>
</dbReference>
<protein>
    <submittedName>
        <fullName evidence="1">Uncharacterized protein</fullName>
    </submittedName>
</protein>
<name>A0A816CXU7_9BILA</name>
<evidence type="ECO:0000313" key="2">
    <source>
        <dbReference type="Proteomes" id="UP000663870"/>
    </source>
</evidence>
<sequence length="9" mass="1040">GKLLRNEPN</sequence>
<gene>
    <name evidence="1" type="ORF">JXQ802_LOCUS51296</name>
</gene>
<reference evidence="1" key="1">
    <citation type="submission" date="2021-02" db="EMBL/GenBank/DDBJ databases">
        <authorList>
            <person name="Nowell W R."/>
        </authorList>
    </citation>
    <scope>NUCLEOTIDE SEQUENCE</scope>
</reference>
<proteinExistence type="predicted"/>
<organism evidence="1 2">
    <name type="scientific">Rotaria sordida</name>
    <dbReference type="NCBI Taxonomy" id="392033"/>
    <lineage>
        <taxon>Eukaryota</taxon>
        <taxon>Metazoa</taxon>
        <taxon>Spiralia</taxon>
        <taxon>Gnathifera</taxon>
        <taxon>Rotifera</taxon>
        <taxon>Eurotatoria</taxon>
        <taxon>Bdelloidea</taxon>
        <taxon>Philodinida</taxon>
        <taxon>Philodinidae</taxon>
        <taxon>Rotaria</taxon>
    </lineage>
</organism>
<keyword evidence="2" id="KW-1185">Reference proteome</keyword>
<dbReference type="Proteomes" id="UP000663870">
    <property type="component" value="Unassembled WGS sequence"/>
</dbReference>